<evidence type="ECO:0000313" key="1">
    <source>
        <dbReference type="EMBL" id="GAA0335652.1"/>
    </source>
</evidence>
<reference evidence="2" key="1">
    <citation type="journal article" date="2019" name="Int. J. Syst. Evol. Microbiol.">
        <title>The Global Catalogue of Microorganisms (GCM) 10K type strain sequencing project: providing services to taxonomists for standard genome sequencing and annotation.</title>
        <authorList>
            <consortium name="The Broad Institute Genomics Platform"/>
            <consortium name="The Broad Institute Genome Sequencing Center for Infectious Disease"/>
            <person name="Wu L."/>
            <person name="Ma J."/>
        </authorList>
    </citation>
    <scope>NUCLEOTIDE SEQUENCE [LARGE SCALE GENOMIC DNA]</scope>
    <source>
        <strain evidence="2">JCM 4565</strain>
    </source>
</reference>
<evidence type="ECO:0000313" key="2">
    <source>
        <dbReference type="Proteomes" id="UP001500063"/>
    </source>
</evidence>
<comment type="caution">
    <text evidence="1">The sequence shown here is derived from an EMBL/GenBank/DDBJ whole genome shotgun (WGS) entry which is preliminary data.</text>
</comment>
<dbReference type="Proteomes" id="UP001500063">
    <property type="component" value="Unassembled WGS sequence"/>
</dbReference>
<protein>
    <recommendedName>
        <fullName evidence="3">ATP-binding protein</fullName>
    </recommendedName>
</protein>
<name>A0ABP3G758_9ACTN</name>
<proteinExistence type="predicted"/>
<dbReference type="RefSeq" id="WP_301892819.1">
    <property type="nucleotide sequence ID" value="NZ_BAAABW010000004.1"/>
</dbReference>
<organism evidence="1 2">
    <name type="scientific">Streptomyces blastmyceticus</name>
    <dbReference type="NCBI Taxonomy" id="68180"/>
    <lineage>
        <taxon>Bacteria</taxon>
        <taxon>Bacillati</taxon>
        <taxon>Actinomycetota</taxon>
        <taxon>Actinomycetes</taxon>
        <taxon>Kitasatosporales</taxon>
        <taxon>Streptomycetaceae</taxon>
        <taxon>Streptomyces</taxon>
    </lineage>
</organism>
<dbReference type="EMBL" id="BAAABW010000004">
    <property type="protein sequence ID" value="GAA0335652.1"/>
    <property type="molecule type" value="Genomic_DNA"/>
</dbReference>
<keyword evidence="2" id="KW-1185">Reference proteome</keyword>
<sequence>MASHARHARSSRPSSSRGLVRVGLTVSAGAAIVAGGAGAANAAPMAPRTGPRAELGVTSIDAATAGADTALGASSEGALRSLEALKLNPLAGTGSDPFANAVGTQVADFEPVSTSSVTEPLTNGAALQDLALLDQAASLLPPLPI</sequence>
<evidence type="ECO:0008006" key="3">
    <source>
        <dbReference type="Google" id="ProtNLM"/>
    </source>
</evidence>
<gene>
    <name evidence="1" type="ORF">GCM10010319_09560</name>
</gene>
<accession>A0ABP3G758</accession>